<feature type="compositionally biased region" description="Basic and acidic residues" evidence="1">
    <location>
        <begin position="978"/>
        <end position="993"/>
    </location>
</feature>
<feature type="compositionally biased region" description="Low complexity" evidence="1">
    <location>
        <begin position="472"/>
        <end position="500"/>
    </location>
</feature>
<dbReference type="PANTHER" id="PTHR33870:SF4">
    <property type="entry name" value="CARDIOMYOPATHY-ASSOCIATED PROTEIN"/>
    <property type="match status" value="1"/>
</dbReference>
<keyword evidence="2" id="KW-1133">Transmembrane helix</keyword>
<feature type="compositionally biased region" description="Polar residues" evidence="1">
    <location>
        <begin position="369"/>
        <end position="379"/>
    </location>
</feature>
<feature type="region of interest" description="Disordered" evidence="1">
    <location>
        <begin position="363"/>
        <end position="402"/>
    </location>
</feature>
<feature type="compositionally biased region" description="Basic and acidic residues" evidence="1">
    <location>
        <begin position="816"/>
        <end position="828"/>
    </location>
</feature>
<keyword evidence="2" id="KW-0812">Transmembrane</keyword>
<dbReference type="PANTHER" id="PTHR33870">
    <property type="entry name" value="CARDIOMYOPATHY-ASSOCIATED PROTEIN"/>
    <property type="match status" value="1"/>
</dbReference>
<sequence length="1022" mass="112101">MGIELLETGDKMRKAVIFIIRGCLRSVYNHPFIVGFVCFLILLYRSSPFIFSLLVSASPILICTAVLLGVLLSYGEPNIPEIEEEITFDSVSIKTGRLGDSTVVDQNGSYFVERLMIDDHLDDTAPLIEERSLEIGSNGGEIWEENGDLGDLGCGPDEKLKDEVIDSSDEKSEADSFGSETVNVDSIDSPPGSPWTRIVEGEDEEQAGEEDESLDSGSVRADEEDESLDSGSDRAESSSPDASMADIMPMIDELHPLLDDEPPQPIRTSHSGSEVASEKSLKSDGESENQDDNGEDDAQEEKEELRKSAIMWTEEDQKNLMDLGSSEIERNQRLENLVLRRRANKNMSIVPERNLIDLDSADYPFSSLAPVSTRRQNPFDSPRNDSDNNSGLPPIPGSAPSILLARRNPFDIPYDSGEEKPDLMGDGFKEEFATSVQSRDAVFRRYESFNVGPSNFGPNRKDVRMRPYFVPEGSTSEESSYSSSFQRQLSELSESKVSSVPETESSGSVEAFEGPLGDPHLISHLEEDVIREPELISEIEKVSELVGHGSQSSEDEYSVEAQIDDVADRDQLESVMEAEHVYRSDSSSSSLSEASERVFTEIESEGLQILEERRDDVNVLRQASTENSNPVFSGSLFVEVPHRAPTYNSSPRGLGMGVSSNIEILPDLSVTHPLSPEFSDPFVAIETTDFLFSTLKTIEEVDDIKEIDDDLLRLDNVGDFSVQQWGSGSSEFEKRVDSVEGNYKIKDLIDIHEEGVEYNISELQTSETSGAQQTLPEEENEARPIVSPDYGDNISEIPELGVQSKEDVDFVSGTEFNERDGLHSKTSENETLPEEGNEAPSVGSVVNIFEIPESKVHLDEDVDFVSKKDESSHGQADAETTTPQMPELEAGKIADIDQASKETIVDFEPTSVLEVGPIVKDDDATLDSKQSLSDSILSEETQKIFSGSNVAETNVPLDEAILPPNEQLKPNSDDELVAAEKSDHEVEAPKDHSTASVKGKGKSSSSSSSSSSDSSSSDSESD</sequence>
<feature type="transmembrane region" description="Helical" evidence="2">
    <location>
        <begin position="27"/>
        <end position="44"/>
    </location>
</feature>
<name>A0ABD3D770_9LAMI</name>
<dbReference type="EMBL" id="JAVIJP010000026">
    <property type="protein sequence ID" value="KAL3637059.1"/>
    <property type="molecule type" value="Genomic_DNA"/>
</dbReference>
<evidence type="ECO:0000313" key="4">
    <source>
        <dbReference type="Proteomes" id="UP001632038"/>
    </source>
</evidence>
<proteinExistence type="predicted"/>
<gene>
    <name evidence="3" type="ORF">CASFOL_019358</name>
</gene>
<feature type="region of interest" description="Disordered" evidence="1">
    <location>
        <begin position="138"/>
        <end position="313"/>
    </location>
</feature>
<organism evidence="3 4">
    <name type="scientific">Castilleja foliolosa</name>
    <dbReference type="NCBI Taxonomy" id="1961234"/>
    <lineage>
        <taxon>Eukaryota</taxon>
        <taxon>Viridiplantae</taxon>
        <taxon>Streptophyta</taxon>
        <taxon>Embryophyta</taxon>
        <taxon>Tracheophyta</taxon>
        <taxon>Spermatophyta</taxon>
        <taxon>Magnoliopsida</taxon>
        <taxon>eudicotyledons</taxon>
        <taxon>Gunneridae</taxon>
        <taxon>Pentapetalae</taxon>
        <taxon>asterids</taxon>
        <taxon>lamiids</taxon>
        <taxon>Lamiales</taxon>
        <taxon>Orobanchaceae</taxon>
        <taxon>Pedicularideae</taxon>
        <taxon>Castillejinae</taxon>
        <taxon>Castilleja</taxon>
    </lineage>
</organism>
<protein>
    <submittedName>
        <fullName evidence="3">Uncharacterized protein</fullName>
    </submittedName>
</protein>
<accession>A0ABD3D770</accession>
<feature type="compositionally biased region" description="Low complexity" evidence="1">
    <location>
        <begin position="1003"/>
        <end position="1022"/>
    </location>
</feature>
<feature type="region of interest" description="Disordered" evidence="1">
    <location>
        <begin position="765"/>
        <end position="843"/>
    </location>
</feature>
<feature type="compositionally biased region" description="Polar residues" evidence="1">
    <location>
        <begin position="765"/>
        <end position="775"/>
    </location>
</feature>
<dbReference type="Proteomes" id="UP001632038">
    <property type="component" value="Unassembled WGS sequence"/>
</dbReference>
<dbReference type="AlphaFoldDB" id="A0ABD3D770"/>
<evidence type="ECO:0000256" key="2">
    <source>
        <dbReference type="SAM" id="Phobius"/>
    </source>
</evidence>
<keyword evidence="4" id="KW-1185">Reference proteome</keyword>
<evidence type="ECO:0000256" key="1">
    <source>
        <dbReference type="SAM" id="MobiDB-lite"/>
    </source>
</evidence>
<feature type="transmembrane region" description="Helical" evidence="2">
    <location>
        <begin position="51"/>
        <end position="74"/>
    </location>
</feature>
<feature type="compositionally biased region" description="Acidic residues" evidence="1">
    <location>
        <begin position="286"/>
        <end position="302"/>
    </location>
</feature>
<feature type="compositionally biased region" description="Basic and acidic residues" evidence="1">
    <location>
        <begin position="156"/>
        <end position="174"/>
    </location>
</feature>
<comment type="caution">
    <text evidence="3">The sequence shown here is derived from an EMBL/GenBank/DDBJ whole genome shotgun (WGS) entry which is preliminary data.</text>
</comment>
<evidence type="ECO:0000313" key="3">
    <source>
        <dbReference type="EMBL" id="KAL3637059.1"/>
    </source>
</evidence>
<feature type="region of interest" description="Disordered" evidence="1">
    <location>
        <begin position="961"/>
        <end position="1022"/>
    </location>
</feature>
<feature type="compositionally biased region" description="Basic and acidic residues" evidence="1">
    <location>
        <begin position="276"/>
        <end position="285"/>
    </location>
</feature>
<reference evidence="4" key="1">
    <citation type="journal article" date="2024" name="IScience">
        <title>Strigolactones Initiate the Formation of Haustorium-like Structures in Castilleja.</title>
        <authorList>
            <person name="Buerger M."/>
            <person name="Peterson D."/>
            <person name="Chory J."/>
        </authorList>
    </citation>
    <scope>NUCLEOTIDE SEQUENCE [LARGE SCALE GENOMIC DNA]</scope>
</reference>
<feature type="compositionally biased region" description="Acidic residues" evidence="1">
    <location>
        <begin position="201"/>
        <end position="214"/>
    </location>
</feature>
<feature type="region of interest" description="Disordered" evidence="1">
    <location>
        <begin position="454"/>
        <end position="520"/>
    </location>
</feature>
<feature type="region of interest" description="Disordered" evidence="1">
    <location>
        <begin position="865"/>
        <end position="890"/>
    </location>
</feature>
<keyword evidence="2" id="KW-0472">Membrane</keyword>